<feature type="compositionally biased region" description="Low complexity" evidence="1">
    <location>
        <begin position="47"/>
        <end position="56"/>
    </location>
</feature>
<feature type="transmembrane region" description="Helical" evidence="2">
    <location>
        <begin position="270"/>
        <end position="288"/>
    </location>
</feature>
<evidence type="ECO:0000256" key="1">
    <source>
        <dbReference type="SAM" id="MobiDB-lite"/>
    </source>
</evidence>
<keyword evidence="2" id="KW-0812">Transmembrane</keyword>
<feature type="compositionally biased region" description="Pro residues" evidence="1">
    <location>
        <begin position="85"/>
        <end position="122"/>
    </location>
</feature>
<feature type="region of interest" description="Disordered" evidence="1">
    <location>
        <begin position="1"/>
        <end position="126"/>
    </location>
</feature>
<evidence type="ECO:0000313" key="3">
    <source>
        <dbReference type="EMBL" id="PWD49477.1"/>
    </source>
</evidence>
<keyword evidence="2" id="KW-0472">Membrane</keyword>
<sequence length="354" mass="35644">MTDPNTPGGSDRPEETTPQTPGHTPPAPQPPGAPAWGAPPPPPSSPQVPGYGAPQQPAAPTPPPPSYDGPPAPPSAYPSPDQGGFPPPQQGGFPPPPQQGGFPPPPQGGFPPPPQGGFPTPPAAYAGGGYVSPPDVGQAFSWGWSKFKDNWVSLVVSHLLWGIVVGAVGGIGIAIATATGGASTTANTDTGVAVATSLGLGGIIIVSILTVLISFIALIGLTNGYLTIADGRRSSIGDFFKFRNVGQGVLLSLLLGVASGLLSFTGIGSLVVQFFGIYAMFFVVDRGLSAIDAIKASVDLAIKNAAQTALLVLLTILCGFGALLCGVGLLVTIPLAYLAATYLYRRLSGASVAA</sequence>
<organism evidence="3 4">
    <name type="scientific">Serinibacter arcticus</name>
    <dbReference type="NCBI Taxonomy" id="1655435"/>
    <lineage>
        <taxon>Bacteria</taxon>
        <taxon>Bacillati</taxon>
        <taxon>Actinomycetota</taxon>
        <taxon>Actinomycetes</taxon>
        <taxon>Micrococcales</taxon>
        <taxon>Beutenbergiaceae</taxon>
        <taxon>Serinibacter</taxon>
    </lineage>
</organism>
<gene>
    <name evidence="3" type="ORF">C8046_00820</name>
</gene>
<evidence type="ECO:0000313" key="4">
    <source>
        <dbReference type="Proteomes" id="UP000245166"/>
    </source>
</evidence>
<evidence type="ECO:0000256" key="2">
    <source>
        <dbReference type="SAM" id="Phobius"/>
    </source>
</evidence>
<proteinExistence type="predicted"/>
<dbReference type="AlphaFoldDB" id="A0A2U1ZR63"/>
<dbReference type="Proteomes" id="UP000245166">
    <property type="component" value="Unassembled WGS sequence"/>
</dbReference>
<feature type="compositionally biased region" description="Pro residues" evidence="1">
    <location>
        <begin position="23"/>
        <end position="46"/>
    </location>
</feature>
<comment type="caution">
    <text evidence="3">The sequence shown here is derived from an EMBL/GenBank/DDBJ whole genome shotgun (WGS) entry which is preliminary data.</text>
</comment>
<feature type="transmembrane region" description="Helical" evidence="2">
    <location>
        <begin position="198"/>
        <end position="221"/>
    </location>
</feature>
<keyword evidence="2" id="KW-1133">Transmembrane helix</keyword>
<feature type="transmembrane region" description="Helical" evidence="2">
    <location>
        <begin position="151"/>
        <end position="178"/>
    </location>
</feature>
<reference evidence="3 4" key="1">
    <citation type="submission" date="2018-03" db="EMBL/GenBank/DDBJ databases">
        <title>Genome assembly of novel Miniimonas species PCH200.</title>
        <authorList>
            <person name="Thakur V."/>
            <person name="Kumar V."/>
            <person name="Singh D."/>
        </authorList>
    </citation>
    <scope>NUCLEOTIDE SEQUENCE [LARGE SCALE GENOMIC DNA]</scope>
    <source>
        <strain evidence="3 4">PCH200</strain>
    </source>
</reference>
<feature type="transmembrane region" description="Helical" evidence="2">
    <location>
        <begin position="309"/>
        <end position="337"/>
    </location>
</feature>
<name>A0A2U1ZR63_9MICO</name>
<accession>A0A2U1ZR63</accession>
<feature type="transmembrane region" description="Helical" evidence="2">
    <location>
        <begin position="242"/>
        <end position="264"/>
    </location>
</feature>
<protein>
    <recommendedName>
        <fullName evidence="5">Integral membrane protein</fullName>
    </recommendedName>
</protein>
<dbReference type="EMBL" id="PYHR01000002">
    <property type="protein sequence ID" value="PWD49477.1"/>
    <property type="molecule type" value="Genomic_DNA"/>
</dbReference>
<keyword evidence="4" id="KW-1185">Reference proteome</keyword>
<dbReference type="RefSeq" id="WP_109227860.1">
    <property type="nucleotide sequence ID" value="NZ_PYHR01000002.1"/>
</dbReference>
<feature type="compositionally biased region" description="Pro residues" evidence="1">
    <location>
        <begin position="57"/>
        <end position="77"/>
    </location>
</feature>
<dbReference type="OrthoDB" id="4829830at2"/>
<evidence type="ECO:0008006" key="5">
    <source>
        <dbReference type="Google" id="ProtNLM"/>
    </source>
</evidence>